<dbReference type="EMBL" id="FJUX01000092">
    <property type="protein sequence ID" value="CZT07131.1"/>
    <property type="molecule type" value="Genomic_DNA"/>
</dbReference>
<dbReference type="PROSITE" id="PS51257">
    <property type="entry name" value="PROKAR_LIPOPROTEIN"/>
    <property type="match status" value="1"/>
</dbReference>
<sequence>MFLAIRLMLLCLCTQCVTAGCVTDYAVSICSGAFCPCTRLSTLTIPCGGPSVQPGIAEPFFDPATPEARLAIITTYKRWIQPASEYVPCAKCGYCACAWSTWEPDSDPVS</sequence>
<evidence type="ECO:0008006" key="4">
    <source>
        <dbReference type="Google" id="ProtNLM"/>
    </source>
</evidence>
<dbReference type="Proteomes" id="UP000178912">
    <property type="component" value="Unassembled WGS sequence"/>
</dbReference>
<evidence type="ECO:0000256" key="1">
    <source>
        <dbReference type="SAM" id="SignalP"/>
    </source>
</evidence>
<gene>
    <name evidence="2" type="ORF">RAG0_12695</name>
</gene>
<reference evidence="3" key="1">
    <citation type="submission" date="2016-03" db="EMBL/GenBank/DDBJ databases">
        <authorList>
            <person name="Guldener U."/>
        </authorList>
    </citation>
    <scope>NUCLEOTIDE SEQUENCE [LARGE SCALE GENOMIC DNA]</scope>
    <source>
        <strain evidence="3">04CH-RAC-A.6.1</strain>
    </source>
</reference>
<feature type="chain" id="PRO_5009446925" description="Secreted protein" evidence="1">
    <location>
        <begin position="20"/>
        <end position="110"/>
    </location>
</feature>
<name>A0A1E1L986_9HELO</name>
<protein>
    <recommendedName>
        <fullName evidence="4">Secreted protein</fullName>
    </recommendedName>
</protein>
<organism evidence="2 3">
    <name type="scientific">Rhynchosporium agropyri</name>
    <dbReference type="NCBI Taxonomy" id="914238"/>
    <lineage>
        <taxon>Eukaryota</taxon>
        <taxon>Fungi</taxon>
        <taxon>Dikarya</taxon>
        <taxon>Ascomycota</taxon>
        <taxon>Pezizomycotina</taxon>
        <taxon>Leotiomycetes</taxon>
        <taxon>Helotiales</taxon>
        <taxon>Ploettnerulaceae</taxon>
        <taxon>Rhynchosporium</taxon>
    </lineage>
</organism>
<dbReference type="AlphaFoldDB" id="A0A1E1L986"/>
<accession>A0A1E1L986</accession>
<evidence type="ECO:0000313" key="2">
    <source>
        <dbReference type="EMBL" id="CZT07131.1"/>
    </source>
</evidence>
<keyword evidence="1" id="KW-0732">Signal</keyword>
<feature type="signal peptide" evidence="1">
    <location>
        <begin position="1"/>
        <end position="19"/>
    </location>
</feature>
<evidence type="ECO:0000313" key="3">
    <source>
        <dbReference type="Proteomes" id="UP000178912"/>
    </source>
</evidence>
<proteinExistence type="predicted"/>
<keyword evidence="3" id="KW-1185">Reference proteome</keyword>